<evidence type="ECO:0000313" key="2">
    <source>
        <dbReference type="Proteomes" id="UP001365781"/>
    </source>
</evidence>
<accession>A0ABU8GVH3</accession>
<name>A0ABU8GVH3_9ACTN</name>
<feature type="non-terminal residue" evidence="1">
    <location>
        <position position="90"/>
    </location>
</feature>
<feature type="non-terminal residue" evidence="1">
    <location>
        <position position="1"/>
    </location>
</feature>
<dbReference type="RefSeq" id="WP_336559099.1">
    <property type="nucleotide sequence ID" value="NZ_JBBAYM010000329.1"/>
</dbReference>
<organism evidence="1 2">
    <name type="scientific">Streptomyces brasiliscabiei</name>
    <dbReference type="NCBI Taxonomy" id="2736302"/>
    <lineage>
        <taxon>Bacteria</taxon>
        <taxon>Bacillati</taxon>
        <taxon>Actinomycetota</taxon>
        <taxon>Actinomycetes</taxon>
        <taxon>Kitasatosporales</taxon>
        <taxon>Streptomycetaceae</taxon>
        <taxon>Streptomyces</taxon>
    </lineage>
</organism>
<protein>
    <submittedName>
        <fullName evidence="1">Uncharacterized protein</fullName>
    </submittedName>
</protein>
<reference evidence="1 2" key="1">
    <citation type="submission" date="2024-03" db="EMBL/GenBank/DDBJ databases">
        <title>First Report of Pectobacterium brasiliscabiei causing potato scab in china.</title>
        <authorList>
            <person name="Handique U."/>
        </authorList>
    </citation>
    <scope>NUCLEOTIDE SEQUENCE [LARGE SCALE GENOMIC DNA]</scope>
    <source>
        <strain evidence="1 2">ZRIMU1503</strain>
    </source>
</reference>
<dbReference type="EMBL" id="JBBAYM010000329">
    <property type="protein sequence ID" value="MEI5617203.1"/>
    <property type="molecule type" value="Genomic_DNA"/>
</dbReference>
<gene>
    <name evidence="1" type="ORF">WB403_49790</name>
</gene>
<sequence length="90" mass="10421">TENYELLDLIYANLVKLSNDVIAINPEEYIEKQSENALMLNRVRQMDQVLAALNYRIKVTQNFQKGNETLLKMVDKAVKEFSKDKSIAEN</sequence>
<keyword evidence="2" id="KW-1185">Reference proteome</keyword>
<dbReference type="Proteomes" id="UP001365781">
    <property type="component" value="Unassembled WGS sequence"/>
</dbReference>
<proteinExistence type="predicted"/>
<evidence type="ECO:0000313" key="1">
    <source>
        <dbReference type="EMBL" id="MEI5617203.1"/>
    </source>
</evidence>
<comment type="caution">
    <text evidence="1">The sequence shown here is derived from an EMBL/GenBank/DDBJ whole genome shotgun (WGS) entry which is preliminary data.</text>
</comment>